<sequence length="317" mass="37620">MNFNELFIDKSKTLIINTDLALVLGDLNEAIVLNQLNYWLRINRKAGKNFIDDRYWVYNSYSDWKAKDFPYWSEKTIQRTFTRLENKGVVVSANYNKLGIDKTKWYTIDTEKLQELVDEFNSDEDKMTNRQDNMTDRQDKMTCREGQCDRPLPEITTENINREYNSEITGEVHTSVSEKQTARVTRQDMQAKIDDMLYRFSEICDNSVENETIREVVKNAFRRYMNLYETYFCKVHPILTNETLTNVCLSLSNVTDTEHNHFEWADVYLTDETGLTGLDRMVNEHFRRTHRRETNYSITHFAKSDYLLQLAQGIIEY</sequence>
<protein>
    <submittedName>
        <fullName evidence="1">Uncharacterized protein</fullName>
    </submittedName>
</protein>
<dbReference type="EMBL" id="BK059114">
    <property type="protein sequence ID" value="DAE32016.1"/>
    <property type="molecule type" value="Genomic_DNA"/>
</dbReference>
<proteinExistence type="predicted"/>
<organism evidence="1">
    <name type="scientific">virus sp. ctReX5</name>
    <dbReference type="NCBI Taxonomy" id="2825818"/>
    <lineage>
        <taxon>Viruses</taxon>
    </lineage>
</organism>
<accession>A0A8S5RKV4</accession>
<reference evidence="1" key="1">
    <citation type="journal article" date="2021" name="Proc. Natl. Acad. Sci. U.S.A.">
        <title>A Catalog of Tens of Thousands of Viruses from Human Metagenomes Reveals Hidden Associations with Chronic Diseases.</title>
        <authorList>
            <person name="Tisza M.J."/>
            <person name="Buck C.B."/>
        </authorList>
    </citation>
    <scope>NUCLEOTIDE SEQUENCE</scope>
    <source>
        <strain evidence="1">CtReX5</strain>
    </source>
</reference>
<evidence type="ECO:0000313" key="1">
    <source>
        <dbReference type="EMBL" id="DAE32016.1"/>
    </source>
</evidence>
<name>A0A8S5RKV4_9VIRU</name>